<dbReference type="RefSeq" id="WP_027421706.1">
    <property type="nucleotide sequence ID" value="NZ_FOGW01000012.1"/>
</dbReference>
<dbReference type="EMBL" id="FOGW01000012">
    <property type="protein sequence ID" value="SER86910.1"/>
    <property type="molecule type" value="Genomic_DNA"/>
</dbReference>
<dbReference type="Proteomes" id="UP000182471">
    <property type="component" value="Unassembled WGS sequence"/>
</dbReference>
<reference evidence="2" key="1">
    <citation type="submission" date="2016-10" db="EMBL/GenBank/DDBJ databases">
        <authorList>
            <person name="Varghese N."/>
            <person name="Submissions S."/>
        </authorList>
    </citation>
    <scope>NUCLEOTIDE SEQUENCE [LARGE SCALE GENOMIC DNA]</scope>
    <source>
        <strain evidence="2">S1b</strain>
    </source>
</reference>
<evidence type="ECO:0000313" key="2">
    <source>
        <dbReference type="Proteomes" id="UP000182471"/>
    </source>
</evidence>
<keyword evidence="2" id="KW-1185">Reference proteome</keyword>
<name>A0A1H9SPI4_9FIRM</name>
<dbReference type="AlphaFoldDB" id="A0A1H9SPI4"/>
<organism evidence="1 2">
    <name type="scientific">Lachnobacterium bovis</name>
    <dbReference type="NCBI Taxonomy" id="140626"/>
    <lineage>
        <taxon>Bacteria</taxon>
        <taxon>Bacillati</taxon>
        <taxon>Bacillota</taxon>
        <taxon>Clostridia</taxon>
        <taxon>Lachnospirales</taxon>
        <taxon>Lachnospiraceae</taxon>
        <taxon>Lachnobacterium</taxon>
    </lineage>
</organism>
<proteinExistence type="predicted"/>
<protein>
    <submittedName>
        <fullName evidence="1">Uncharacterized protein</fullName>
    </submittedName>
</protein>
<gene>
    <name evidence="1" type="ORF">SAMN02910429_01315</name>
</gene>
<accession>A0A1H9SPI4</accession>
<evidence type="ECO:0000313" key="1">
    <source>
        <dbReference type="EMBL" id="SER86910.1"/>
    </source>
</evidence>
<sequence>MKKISEKNTKNIVGGKSIGKGWHWFCGVNRYSSKAFGSEADASYWGGVHYGRYRGKHKTSVFCVK</sequence>